<evidence type="ECO:0000259" key="4">
    <source>
        <dbReference type="PROSITE" id="PS51186"/>
    </source>
</evidence>
<dbReference type="InterPro" id="IPR016181">
    <property type="entry name" value="Acyl_CoA_acyltransferase"/>
</dbReference>
<dbReference type="InterPro" id="IPR000182">
    <property type="entry name" value="GNAT_dom"/>
</dbReference>
<feature type="domain" description="N-acetyltransferase" evidence="4">
    <location>
        <begin position="8"/>
        <end position="167"/>
    </location>
</feature>
<dbReference type="EMBL" id="JAMQAW010000096">
    <property type="protein sequence ID" value="MCM2394005.1"/>
    <property type="molecule type" value="Genomic_DNA"/>
</dbReference>
<organism evidence="5 6">
    <name type="scientific">Streptomyces albipurpureus</name>
    <dbReference type="NCBI Taxonomy" id="2897419"/>
    <lineage>
        <taxon>Bacteria</taxon>
        <taxon>Bacillati</taxon>
        <taxon>Actinomycetota</taxon>
        <taxon>Actinomycetes</taxon>
        <taxon>Kitasatosporales</taxon>
        <taxon>Streptomycetaceae</taxon>
        <taxon>Streptomyces</taxon>
    </lineage>
</organism>
<keyword evidence="2" id="KW-0012">Acyltransferase</keyword>
<protein>
    <submittedName>
        <fullName evidence="5">GNAT family N-acetyltransferase</fullName>
    </submittedName>
</protein>
<comment type="caution">
    <text evidence="5">The sequence shown here is derived from an EMBL/GenBank/DDBJ whole genome shotgun (WGS) entry which is preliminary data.</text>
</comment>
<dbReference type="RefSeq" id="WP_250924289.1">
    <property type="nucleotide sequence ID" value="NZ_JAMQAW010000096.1"/>
</dbReference>
<evidence type="ECO:0000313" key="5">
    <source>
        <dbReference type="EMBL" id="MCM2394005.1"/>
    </source>
</evidence>
<evidence type="ECO:0000256" key="1">
    <source>
        <dbReference type="ARBA" id="ARBA00022679"/>
    </source>
</evidence>
<reference evidence="5" key="1">
    <citation type="submission" date="2022-06" db="EMBL/GenBank/DDBJ databases">
        <title>Genome public.</title>
        <authorList>
            <person name="Sun Q."/>
        </authorList>
    </citation>
    <scope>NUCLEOTIDE SEQUENCE</scope>
    <source>
        <strain evidence="5">CWNU-1</strain>
    </source>
</reference>
<evidence type="ECO:0000256" key="3">
    <source>
        <dbReference type="ARBA" id="ARBA00038502"/>
    </source>
</evidence>
<evidence type="ECO:0000313" key="6">
    <source>
        <dbReference type="Proteomes" id="UP001431429"/>
    </source>
</evidence>
<keyword evidence="1" id="KW-0808">Transferase</keyword>
<sequence>MDNKGSAVHIEAWSTGDLDLLRAANAPELMAHLGGPESEEQLVARHRRYLDLSTDTSGKGRMYRIVATGSGETLGNVGFWEQLWRGEPVYEAGWTVLPGFQGRGVATAATLAVADAARAVRRHRYLHAFPSVANAASNGVCRRAGFTAMGECEVEYPPGNPLQVNDWRLDLHPTDHSG</sequence>
<comment type="similarity">
    <text evidence="3">Belongs to the acetyltransferase family. RimJ subfamily.</text>
</comment>
<dbReference type="PANTHER" id="PTHR43792">
    <property type="entry name" value="GNAT FAMILY, PUTATIVE (AFU_ORTHOLOGUE AFUA_3G00765)-RELATED-RELATED"/>
    <property type="match status" value="1"/>
</dbReference>
<dbReference type="PANTHER" id="PTHR43792:SF8">
    <property type="entry name" value="[RIBOSOMAL PROTEIN US5]-ALANINE N-ACETYLTRANSFERASE"/>
    <property type="match status" value="1"/>
</dbReference>
<dbReference type="SUPFAM" id="SSF55729">
    <property type="entry name" value="Acyl-CoA N-acyltransferases (Nat)"/>
    <property type="match status" value="1"/>
</dbReference>
<dbReference type="Gene3D" id="3.40.630.30">
    <property type="match status" value="1"/>
</dbReference>
<evidence type="ECO:0000256" key="2">
    <source>
        <dbReference type="ARBA" id="ARBA00023315"/>
    </source>
</evidence>
<dbReference type="InterPro" id="IPR051531">
    <property type="entry name" value="N-acetyltransferase"/>
</dbReference>
<dbReference type="Pfam" id="PF13302">
    <property type="entry name" value="Acetyltransf_3"/>
    <property type="match status" value="1"/>
</dbReference>
<accession>A0ABT0UZU8</accession>
<keyword evidence="6" id="KW-1185">Reference proteome</keyword>
<dbReference type="Proteomes" id="UP001431429">
    <property type="component" value="Unassembled WGS sequence"/>
</dbReference>
<name>A0ABT0UZU8_9ACTN</name>
<proteinExistence type="inferred from homology"/>
<gene>
    <name evidence="5" type="ORF">NBG84_38030</name>
</gene>
<dbReference type="PROSITE" id="PS51186">
    <property type="entry name" value="GNAT"/>
    <property type="match status" value="1"/>
</dbReference>